<evidence type="ECO:0000313" key="2">
    <source>
        <dbReference type="Proteomes" id="UP000053593"/>
    </source>
</evidence>
<sequence>MIFVGDFAQLPPVGGENVSLFSHTAGLNRTTLQGNYAAIGKALWHQVNTVVILRKNMRNQGQSVDDVKFRRALENMRYKACTPEDVRFLKTLDAPIIVGENRQKDEINRLGCLRYAADTSQKLTDFYSTDSITTTLEEHREKSTIKCKSRSKVNTMSAELQRLLWELPLSSHENHAAPVLTLCTGLPVIIRYNVATELNITKGQRATVYSWHASKGQYGNLVLDTLFVQLEKPPTPVNLDGLPTNVVPLLPRKNAGYVLLLDDSKLYVTRLQIDVLPGFAMTAYASQGHSMDKVTIMLNSLRDHHAFYTALSRCRSVANTTILQGFDPRIITGGASGSLRKNFAS</sequence>
<dbReference type="AlphaFoldDB" id="A0A0D0BTZ2"/>
<dbReference type="InterPro" id="IPR051055">
    <property type="entry name" value="PIF1_helicase"/>
</dbReference>
<dbReference type="InterPro" id="IPR027417">
    <property type="entry name" value="P-loop_NTPase"/>
</dbReference>
<dbReference type="PANTHER" id="PTHR47642">
    <property type="entry name" value="ATP-DEPENDENT DNA HELICASE"/>
    <property type="match status" value="1"/>
</dbReference>
<evidence type="ECO:0008006" key="3">
    <source>
        <dbReference type="Google" id="ProtNLM"/>
    </source>
</evidence>
<proteinExistence type="predicted"/>
<dbReference type="OrthoDB" id="3247165at2759"/>
<evidence type="ECO:0000313" key="1">
    <source>
        <dbReference type="EMBL" id="KIK58936.1"/>
    </source>
</evidence>
<dbReference type="EMBL" id="KN834782">
    <property type="protein sequence ID" value="KIK58936.1"/>
    <property type="molecule type" value="Genomic_DNA"/>
</dbReference>
<protein>
    <recommendedName>
        <fullName evidence="3">DNA helicase</fullName>
    </recommendedName>
</protein>
<accession>A0A0D0BTZ2</accession>
<organism evidence="1 2">
    <name type="scientific">Collybiopsis luxurians FD-317 M1</name>
    <dbReference type="NCBI Taxonomy" id="944289"/>
    <lineage>
        <taxon>Eukaryota</taxon>
        <taxon>Fungi</taxon>
        <taxon>Dikarya</taxon>
        <taxon>Basidiomycota</taxon>
        <taxon>Agaricomycotina</taxon>
        <taxon>Agaricomycetes</taxon>
        <taxon>Agaricomycetidae</taxon>
        <taxon>Agaricales</taxon>
        <taxon>Marasmiineae</taxon>
        <taxon>Omphalotaceae</taxon>
        <taxon>Collybiopsis</taxon>
        <taxon>Collybiopsis luxurians</taxon>
    </lineage>
</organism>
<name>A0A0D0BTZ2_9AGAR</name>
<dbReference type="SUPFAM" id="SSF52540">
    <property type="entry name" value="P-loop containing nucleoside triphosphate hydrolases"/>
    <property type="match status" value="1"/>
</dbReference>
<dbReference type="PANTHER" id="PTHR47642:SF6">
    <property type="entry name" value="ATP-DEPENDENT DNA HELICASE"/>
    <property type="match status" value="1"/>
</dbReference>
<keyword evidence="2" id="KW-1185">Reference proteome</keyword>
<dbReference type="HOGENOM" id="CLU_043173_1_0_1"/>
<reference evidence="1 2" key="1">
    <citation type="submission" date="2014-04" db="EMBL/GenBank/DDBJ databases">
        <title>Evolutionary Origins and Diversification of the Mycorrhizal Mutualists.</title>
        <authorList>
            <consortium name="DOE Joint Genome Institute"/>
            <consortium name="Mycorrhizal Genomics Consortium"/>
            <person name="Kohler A."/>
            <person name="Kuo A."/>
            <person name="Nagy L.G."/>
            <person name="Floudas D."/>
            <person name="Copeland A."/>
            <person name="Barry K.W."/>
            <person name="Cichocki N."/>
            <person name="Veneault-Fourrey C."/>
            <person name="LaButti K."/>
            <person name="Lindquist E.A."/>
            <person name="Lipzen A."/>
            <person name="Lundell T."/>
            <person name="Morin E."/>
            <person name="Murat C."/>
            <person name="Riley R."/>
            <person name="Ohm R."/>
            <person name="Sun H."/>
            <person name="Tunlid A."/>
            <person name="Henrissat B."/>
            <person name="Grigoriev I.V."/>
            <person name="Hibbett D.S."/>
            <person name="Martin F."/>
        </authorList>
    </citation>
    <scope>NUCLEOTIDE SEQUENCE [LARGE SCALE GENOMIC DNA]</scope>
    <source>
        <strain evidence="1 2">FD-317 M1</strain>
    </source>
</reference>
<gene>
    <name evidence="1" type="ORF">GYMLUDRAFT_170278</name>
</gene>
<dbReference type="Proteomes" id="UP000053593">
    <property type="component" value="Unassembled WGS sequence"/>
</dbReference>